<dbReference type="InterPro" id="IPR055967">
    <property type="entry name" value="DUF7545"/>
</dbReference>
<dbReference type="RefSeq" id="WP_159762323.1">
    <property type="nucleotide sequence ID" value="NZ_WUUT01000001.1"/>
</dbReference>
<keyword evidence="2" id="KW-1185">Reference proteome</keyword>
<dbReference type="AlphaFoldDB" id="A0A6B0T1R3"/>
<reference evidence="1 2" key="1">
    <citation type="submission" date="2019-12" db="EMBL/GenBank/DDBJ databases">
        <title>Isolation and characterization of three novel carbon monoxide-oxidizing members of Halobacteria from salione crusts and soils.</title>
        <authorList>
            <person name="Myers M.R."/>
            <person name="King G.M."/>
        </authorList>
    </citation>
    <scope>NUCLEOTIDE SEQUENCE [LARGE SCALE GENOMIC DNA]</scope>
    <source>
        <strain evidence="1 2">WSH3</strain>
    </source>
</reference>
<evidence type="ECO:0000313" key="2">
    <source>
        <dbReference type="Proteomes" id="UP000466535"/>
    </source>
</evidence>
<sequence>MATETVTVTIETEDAQDELEVPVDAIDLLNESDEGVPTVLGDLALLGVAQQVHGIIHHTQEEVGEDVEAAEEKTMELFEERFGQSFADMVGHDH</sequence>
<organism evidence="1 2">
    <name type="scientific">Halovenus carboxidivorans</name>
    <dbReference type="NCBI Taxonomy" id="2692199"/>
    <lineage>
        <taxon>Archaea</taxon>
        <taxon>Methanobacteriati</taxon>
        <taxon>Methanobacteriota</taxon>
        <taxon>Stenosarchaea group</taxon>
        <taxon>Halobacteria</taxon>
        <taxon>Halobacteriales</taxon>
        <taxon>Haloarculaceae</taxon>
        <taxon>Halovenus</taxon>
    </lineage>
</organism>
<comment type="caution">
    <text evidence="1">The sequence shown here is derived from an EMBL/GenBank/DDBJ whole genome shotgun (WGS) entry which is preliminary data.</text>
</comment>
<accession>A0A6B0T1R3</accession>
<dbReference type="Proteomes" id="UP000466535">
    <property type="component" value="Unassembled WGS sequence"/>
</dbReference>
<proteinExistence type="predicted"/>
<gene>
    <name evidence="1" type="ORF">GRX03_00890</name>
</gene>
<dbReference type="Pfam" id="PF24411">
    <property type="entry name" value="DUF7545"/>
    <property type="match status" value="1"/>
</dbReference>
<name>A0A6B0T1R3_9EURY</name>
<protein>
    <submittedName>
        <fullName evidence="1">Uncharacterized protein</fullName>
    </submittedName>
</protein>
<dbReference type="OrthoDB" id="311268at2157"/>
<dbReference type="EMBL" id="WUUT01000001">
    <property type="protein sequence ID" value="MXR50166.1"/>
    <property type="molecule type" value="Genomic_DNA"/>
</dbReference>
<evidence type="ECO:0000313" key="1">
    <source>
        <dbReference type="EMBL" id="MXR50166.1"/>
    </source>
</evidence>